<sequence length="93" mass="10447">MCEIFSKQPVDNYQYISRAIRIDGHATSVKLETSFWQILEEIATSQGMTVPQFISKIYKESTGSKSNLTNLASILRCSCLIYLRQPAAVLAQT</sequence>
<accession>A0A1S6HKT0</accession>
<dbReference type="Pfam" id="PF13467">
    <property type="entry name" value="RHH_4"/>
    <property type="match status" value="1"/>
</dbReference>
<reference evidence="2 3" key="1">
    <citation type="submission" date="2016-03" db="EMBL/GenBank/DDBJ databases">
        <title>Complete genome sequence of Shewanella psychrophila WP2, a deep sea bacterium isolated from west Pacific sediment.</title>
        <authorList>
            <person name="Xu G."/>
            <person name="Jian H."/>
        </authorList>
    </citation>
    <scope>NUCLEOTIDE SEQUENCE [LARGE SCALE GENOMIC DNA]</scope>
    <source>
        <strain evidence="2 3">WP2</strain>
    </source>
</reference>
<dbReference type="InterPro" id="IPR038268">
    <property type="entry name" value="RHH_sf"/>
</dbReference>
<dbReference type="STRING" id="225848.Sps_00946"/>
<dbReference type="InterPro" id="IPR027373">
    <property type="entry name" value="RHH_dom"/>
</dbReference>
<dbReference type="RefSeq" id="WP_077751467.1">
    <property type="nucleotide sequence ID" value="NZ_CP014782.1"/>
</dbReference>
<dbReference type="EMBL" id="CP014782">
    <property type="protein sequence ID" value="AQS36135.1"/>
    <property type="molecule type" value="Genomic_DNA"/>
</dbReference>
<evidence type="ECO:0000313" key="3">
    <source>
        <dbReference type="Proteomes" id="UP000189545"/>
    </source>
</evidence>
<protein>
    <submittedName>
        <fullName evidence="2">Arylsulfate sulfotransferase-like protein</fullName>
    </submittedName>
</protein>
<dbReference type="Gene3D" id="1.10.3990.20">
    <property type="entry name" value="protein bp1543"/>
    <property type="match status" value="1"/>
</dbReference>
<dbReference type="KEGG" id="spsw:Sps_00946"/>
<keyword evidence="2" id="KW-0808">Transferase</keyword>
<keyword evidence="3" id="KW-1185">Reference proteome</keyword>
<evidence type="ECO:0000259" key="1">
    <source>
        <dbReference type="Pfam" id="PF13467"/>
    </source>
</evidence>
<organism evidence="2 3">
    <name type="scientific">Shewanella psychrophila</name>
    <dbReference type="NCBI Taxonomy" id="225848"/>
    <lineage>
        <taxon>Bacteria</taxon>
        <taxon>Pseudomonadati</taxon>
        <taxon>Pseudomonadota</taxon>
        <taxon>Gammaproteobacteria</taxon>
        <taxon>Alteromonadales</taxon>
        <taxon>Shewanellaceae</taxon>
        <taxon>Shewanella</taxon>
    </lineage>
</organism>
<dbReference type="Proteomes" id="UP000189545">
    <property type="component" value="Chromosome"/>
</dbReference>
<name>A0A1S6HKT0_9GAMM</name>
<dbReference type="GO" id="GO:0016740">
    <property type="term" value="F:transferase activity"/>
    <property type="evidence" value="ECO:0007669"/>
    <property type="project" value="UniProtKB-KW"/>
</dbReference>
<dbReference type="OrthoDB" id="5458732at2"/>
<gene>
    <name evidence="2" type="ORF">Sps_00946</name>
</gene>
<evidence type="ECO:0000313" key="2">
    <source>
        <dbReference type="EMBL" id="AQS36135.1"/>
    </source>
</evidence>
<dbReference type="AlphaFoldDB" id="A0A1S6HKT0"/>
<feature type="domain" description="Ribbon-helix-helix" evidence="1">
    <location>
        <begin position="16"/>
        <end position="83"/>
    </location>
</feature>
<proteinExistence type="predicted"/>